<evidence type="ECO:0000256" key="1">
    <source>
        <dbReference type="SAM" id="Phobius"/>
    </source>
</evidence>
<protein>
    <submittedName>
        <fullName evidence="3">Uncharacterized protein</fullName>
    </submittedName>
</protein>
<keyword evidence="2" id="KW-0732">Signal</keyword>
<proteinExistence type="predicted"/>
<evidence type="ECO:0000313" key="3">
    <source>
        <dbReference type="EMBL" id="MED6221217.1"/>
    </source>
</evidence>
<keyword evidence="1" id="KW-1133">Transmembrane helix</keyword>
<accession>A0ABU6ZGX4</accession>
<gene>
    <name evidence="3" type="ORF">PIB30_052405</name>
</gene>
<organism evidence="3 4">
    <name type="scientific">Stylosanthes scabra</name>
    <dbReference type="NCBI Taxonomy" id="79078"/>
    <lineage>
        <taxon>Eukaryota</taxon>
        <taxon>Viridiplantae</taxon>
        <taxon>Streptophyta</taxon>
        <taxon>Embryophyta</taxon>
        <taxon>Tracheophyta</taxon>
        <taxon>Spermatophyta</taxon>
        <taxon>Magnoliopsida</taxon>
        <taxon>eudicotyledons</taxon>
        <taxon>Gunneridae</taxon>
        <taxon>Pentapetalae</taxon>
        <taxon>rosids</taxon>
        <taxon>fabids</taxon>
        <taxon>Fabales</taxon>
        <taxon>Fabaceae</taxon>
        <taxon>Papilionoideae</taxon>
        <taxon>50 kb inversion clade</taxon>
        <taxon>dalbergioids sensu lato</taxon>
        <taxon>Dalbergieae</taxon>
        <taxon>Pterocarpus clade</taxon>
        <taxon>Stylosanthes</taxon>
    </lineage>
</organism>
<name>A0ABU6ZGX4_9FABA</name>
<evidence type="ECO:0000313" key="4">
    <source>
        <dbReference type="Proteomes" id="UP001341840"/>
    </source>
</evidence>
<evidence type="ECO:0000256" key="2">
    <source>
        <dbReference type="SAM" id="SignalP"/>
    </source>
</evidence>
<feature type="chain" id="PRO_5045137006" evidence="2">
    <location>
        <begin position="23"/>
        <end position="130"/>
    </location>
</feature>
<keyword evidence="1" id="KW-0472">Membrane</keyword>
<sequence length="130" mass="14723">MTVLPLRLLLVVTWLFVISCLSKLNKLEDDSEDHLKCSAEDSCVPPWKITGAPESLELRRTRGGNSGAAPIMMWVEEEQVEVEEDQEKAKLRKKVVALKAKLKAMEGQMKISWFLGLLGWLGFLGLWLQK</sequence>
<feature type="transmembrane region" description="Helical" evidence="1">
    <location>
        <begin position="111"/>
        <end position="128"/>
    </location>
</feature>
<feature type="signal peptide" evidence="2">
    <location>
        <begin position="1"/>
        <end position="22"/>
    </location>
</feature>
<dbReference type="Proteomes" id="UP001341840">
    <property type="component" value="Unassembled WGS sequence"/>
</dbReference>
<comment type="caution">
    <text evidence="3">The sequence shown here is derived from an EMBL/GenBank/DDBJ whole genome shotgun (WGS) entry which is preliminary data.</text>
</comment>
<keyword evidence="1" id="KW-0812">Transmembrane</keyword>
<reference evidence="3 4" key="1">
    <citation type="journal article" date="2023" name="Plants (Basel)">
        <title>Bridging the Gap: Combining Genomics and Transcriptomics Approaches to Understand Stylosanthes scabra, an Orphan Legume from the Brazilian Caatinga.</title>
        <authorList>
            <person name="Ferreira-Neto J.R.C."/>
            <person name="da Silva M.D."/>
            <person name="Binneck E."/>
            <person name="de Melo N.F."/>
            <person name="da Silva R.H."/>
            <person name="de Melo A.L.T.M."/>
            <person name="Pandolfi V."/>
            <person name="Bustamante F.O."/>
            <person name="Brasileiro-Vidal A.C."/>
            <person name="Benko-Iseppon A.M."/>
        </authorList>
    </citation>
    <scope>NUCLEOTIDE SEQUENCE [LARGE SCALE GENOMIC DNA]</scope>
    <source>
        <tissue evidence="3">Leaves</tissue>
    </source>
</reference>
<dbReference type="PROSITE" id="PS51257">
    <property type="entry name" value="PROKAR_LIPOPROTEIN"/>
    <property type="match status" value="1"/>
</dbReference>
<keyword evidence="4" id="KW-1185">Reference proteome</keyword>
<dbReference type="EMBL" id="JASCZI010272240">
    <property type="protein sequence ID" value="MED6221217.1"/>
    <property type="molecule type" value="Genomic_DNA"/>
</dbReference>